<dbReference type="KEGG" id="nib:GU926_07735"/>
<protein>
    <submittedName>
        <fullName evidence="3">CPBP family intramembrane metalloprotease</fullName>
    </submittedName>
</protein>
<dbReference type="Proteomes" id="UP000464214">
    <property type="component" value="Chromosome"/>
</dbReference>
<sequence>MVTTELRFTWNRVLQFNWVFGLILLLAVCVPRFWMVLQANETGDYSSIGIIMTVSALIPFIFLSKEGRREIGIKKPKSKAWILYSFLLGIAISTLLFAVGYLLYTNSMSNWYVYIGKSYHISADLTAQDRLIYFVIFAVTGMCFSPIGEELFFRGIVHASLRASLGENKATLIDSLSFALTHLAHFGFVYLFGRWQFLLVPSLLWVVGMFMTSLVFIQCKKMTGSLLGAIASHAGFNVSMIYFIFYQL</sequence>
<evidence type="ECO:0000313" key="3">
    <source>
        <dbReference type="EMBL" id="QHL87329.1"/>
    </source>
</evidence>
<feature type="transmembrane region" description="Helical" evidence="1">
    <location>
        <begin position="198"/>
        <end position="217"/>
    </location>
</feature>
<proteinExistence type="predicted"/>
<accession>A0A6P1NYN3</accession>
<dbReference type="GO" id="GO:0008237">
    <property type="term" value="F:metallopeptidase activity"/>
    <property type="evidence" value="ECO:0007669"/>
    <property type="project" value="UniProtKB-KW"/>
</dbReference>
<feature type="transmembrane region" description="Helical" evidence="1">
    <location>
        <begin position="224"/>
        <end position="245"/>
    </location>
</feature>
<feature type="transmembrane region" description="Helical" evidence="1">
    <location>
        <begin position="131"/>
        <end position="152"/>
    </location>
</feature>
<dbReference type="Pfam" id="PF02517">
    <property type="entry name" value="Rce1-like"/>
    <property type="match status" value="1"/>
</dbReference>
<feature type="transmembrane region" description="Helical" evidence="1">
    <location>
        <begin position="172"/>
        <end position="192"/>
    </location>
</feature>
<keyword evidence="3" id="KW-0645">Protease</keyword>
<dbReference type="GO" id="GO:0006508">
    <property type="term" value="P:proteolysis"/>
    <property type="evidence" value="ECO:0007669"/>
    <property type="project" value="UniProtKB-KW"/>
</dbReference>
<keyword evidence="3" id="KW-0378">Hydrolase</keyword>
<feature type="transmembrane region" description="Helical" evidence="1">
    <location>
        <begin position="83"/>
        <end position="104"/>
    </location>
</feature>
<evidence type="ECO:0000256" key="1">
    <source>
        <dbReference type="SAM" id="Phobius"/>
    </source>
</evidence>
<keyword evidence="4" id="KW-1185">Reference proteome</keyword>
<dbReference type="GO" id="GO:0080120">
    <property type="term" value="P:CAAX-box protein maturation"/>
    <property type="evidence" value="ECO:0007669"/>
    <property type="project" value="UniProtKB-ARBA"/>
</dbReference>
<dbReference type="EMBL" id="CP047897">
    <property type="protein sequence ID" value="QHL87329.1"/>
    <property type="molecule type" value="Genomic_DNA"/>
</dbReference>
<reference evidence="3 4" key="1">
    <citation type="submission" date="2020-01" db="EMBL/GenBank/DDBJ databases">
        <authorList>
            <person name="Kim M."/>
        </authorList>
    </citation>
    <scope>NUCLEOTIDE SEQUENCE [LARGE SCALE GENOMIC DNA]</scope>
    <source>
        <strain evidence="3 4">BT10</strain>
    </source>
</reference>
<organism evidence="3 4">
    <name type="scientific">Nibribacter ruber</name>
    <dbReference type="NCBI Taxonomy" id="2698458"/>
    <lineage>
        <taxon>Bacteria</taxon>
        <taxon>Pseudomonadati</taxon>
        <taxon>Bacteroidota</taxon>
        <taxon>Cytophagia</taxon>
        <taxon>Cytophagales</taxon>
        <taxon>Hymenobacteraceae</taxon>
        <taxon>Nibribacter</taxon>
    </lineage>
</organism>
<feature type="transmembrane region" description="Helical" evidence="1">
    <location>
        <begin position="16"/>
        <end position="34"/>
    </location>
</feature>
<dbReference type="AlphaFoldDB" id="A0A6P1NYN3"/>
<keyword evidence="1" id="KW-0472">Membrane</keyword>
<dbReference type="GO" id="GO:0004175">
    <property type="term" value="F:endopeptidase activity"/>
    <property type="evidence" value="ECO:0007669"/>
    <property type="project" value="UniProtKB-ARBA"/>
</dbReference>
<dbReference type="InterPro" id="IPR003675">
    <property type="entry name" value="Rce1/LyrA-like_dom"/>
</dbReference>
<name>A0A6P1NYN3_9BACT</name>
<evidence type="ECO:0000259" key="2">
    <source>
        <dbReference type="Pfam" id="PF02517"/>
    </source>
</evidence>
<keyword evidence="1" id="KW-0812">Transmembrane</keyword>
<feature type="transmembrane region" description="Helical" evidence="1">
    <location>
        <begin position="46"/>
        <end position="63"/>
    </location>
</feature>
<keyword evidence="1" id="KW-1133">Transmembrane helix</keyword>
<feature type="domain" description="CAAX prenyl protease 2/Lysostaphin resistance protein A-like" evidence="2">
    <location>
        <begin position="134"/>
        <end position="238"/>
    </location>
</feature>
<gene>
    <name evidence="3" type="ORF">GU926_07735</name>
</gene>
<keyword evidence="3" id="KW-0482">Metalloprotease</keyword>
<evidence type="ECO:0000313" key="4">
    <source>
        <dbReference type="Proteomes" id="UP000464214"/>
    </source>
</evidence>